<dbReference type="Proteomes" id="UP001286313">
    <property type="component" value="Unassembled WGS sequence"/>
</dbReference>
<keyword evidence="8" id="KW-0479">Metal-binding</keyword>
<evidence type="ECO:0000256" key="4">
    <source>
        <dbReference type="ARBA" id="ARBA00006958"/>
    </source>
</evidence>
<organism evidence="14 15">
    <name type="scientific">Petrolisthes cinctipes</name>
    <name type="common">Flat porcelain crab</name>
    <dbReference type="NCBI Taxonomy" id="88211"/>
    <lineage>
        <taxon>Eukaryota</taxon>
        <taxon>Metazoa</taxon>
        <taxon>Ecdysozoa</taxon>
        <taxon>Arthropoda</taxon>
        <taxon>Crustacea</taxon>
        <taxon>Multicrustacea</taxon>
        <taxon>Malacostraca</taxon>
        <taxon>Eumalacostraca</taxon>
        <taxon>Eucarida</taxon>
        <taxon>Decapoda</taxon>
        <taxon>Pleocyemata</taxon>
        <taxon>Anomura</taxon>
        <taxon>Galatheoidea</taxon>
        <taxon>Porcellanidae</taxon>
        <taxon>Petrolisthes</taxon>
    </lineage>
</organism>
<evidence type="ECO:0000256" key="11">
    <source>
        <dbReference type="ARBA" id="ARBA00030126"/>
    </source>
</evidence>
<dbReference type="AlphaFoldDB" id="A0AAE1K739"/>
<protein>
    <recommendedName>
        <fullName evidence="5">Putative nuclease HARBI1</fullName>
    </recommendedName>
    <alternativeName>
        <fullName evidence="11">Harbinger transposase-derived nuclease</fullName>
    </alternativeName>
</protein>
<comment type="function">
    <text evidence="12">Transposase-derived protein that may have nuclease activity. Does not have transposase activity.</text>
</comment>
<sequence>MAEQQELRVRQPRVFRERRDVLNELSDNELIKRYILDREGIVFVTDLVRPVLLRPTVSNKALTPEQKVLITLRYIATGKMQLCNGDDIGVSQQTVSRVITQTLDALCAQHILKKFIKFPANEHLHQKKEEFREVAGFPEVIGVIDGTHIRIVKPKQFQIEYLNRQSYYSINVQVVFDAKYKIIDLEARWPGSVNDSHILHVCGMKRMFETGAVPAGCHLLGDSEYDNKTWLLTPYLQPQLGYQLNYNRAHKKTLSVVERGIDQWKRRFPVLHSEICLTPLGKVCKIIFVCAMLHNICKDRNIQLLLEDYSGHGQPSVEDNIQMADNDDDDDDDVGYQAHDGLPYRDEFATLYFNNEQ</sequence>
<evidence type="ECO:0000259" key="13">
    <source>
        <dbReference type="Pfam" id="PF13359"/>
    </source>
</evidence>
<dbReference type="GO" id="GO:0016787">
    <property type="term" value="F:hydrolase activity"/>
    <property type="evidence" value="ECO:0007669"/>
    <property type="project" value="UniProtKB-KW"/>
</dbReference>
<evidence type="ECO:0000256" key="6">
    <source>
        <dbReference type="ARBA" id="ARBA00022490"/>
    </source>
</evidence>
<dbReference type="GO" id="GO:0046872">
    <property type="term" value="F:metal ion binding"/>
    <property type="evidence" value="ECO:0007669"/>
    <property type="project" value="UniProtKB-KW"/>
</dbReference>
<dbReference type="PRINTS" id="PR02086">
    <property type="entry name" value="PUTNUCHARBI1"/>
</dbReference>
<comment type="cofactor">
    <cofactor evidence="1">
        <name>a divalent metal cation</name>
        <dbReference type="ChEBI" id="CHEBI:60240"/>
    </cofactor>
</comment>
<reference evidence="14" key="1">
    <citation type="submission" date="2023-10" db="EMBL/GenBank/DDBJ databases">
        <title>Genome assemblies of two species of porcelain crab, Petrolisthes cinctipes and Petrolisthes manimaculis (Anomura: Porcellanidae).</title>
        <authorList>
            <person name="Angst P."/>
        </authorList>
    </citation>
    <scope>NUCLEOTIDE SEQUENCE</scope>
    <source>
        <strain evidence="14">PB745_01</strain>
        <tissue evidence="14">Gill</tissue>
    </source>
</reference>
<evidence type="ECO:0000256" key="1">
    <source>
        <dbReference type="ARBA" id="ARBA00001968"/>
    </source>
</evidence>
<dbReference type="GO" id="GO:0004518">
    <property type="term" value="F:nuclease activity"/>
    <property type="evidence" value="ECO:0007669"/>
    <property type="project" value="UniProtKB-KW"/>
</dbReference>
<evidence type="ECO:0000256" key="7">
    <source>
        <dbReference type="ARBA" id="ARBA00022722"/>
    </source>
</evidence>
<dbReference type="InterPro" id="IPR027806">
    <property type="entry name" value="HARBI1_dom"/>
</dbReference>
<evidence type="ECO:0000313" key="15">
    <source>
        <dbReference type="Proteomes" id="UP001286313"/>
    </source>
</evidence>
<dbReference type="GO" id="GO:0005737">
    <property type="term" value="C:cytoplasm"/>
    <property type="evidence" value="ECO:0007669"/>
    <property type="project" value="UniProtKB-SubCell"/>
</dbReference>
<evidence type="ECO:0000256" key="10">
    <source>
        <dbReference type="ARBA" id="ARBA00023242"/>
    </source>
</evidence>
<proteinExistence type="inferred from homology"/>
<evidence type="ECO:0000256" key="9">
    <source>
        <dbReference type="ARBA" id="ARBA00022801"/>
    </source>
</evidence>
<dbReference type="GO" id="GO:0005634">
    <property type="term" value="C:nucleus"/>
    <property type="evidence" value="ECO:0007669"/>
    <property type="project" value="UniProtKB-SubCell"/>
</dbReference>
<evidence type="ECO:0000256" key="5">
    <source>
        <dbReference type="ARBA" id="ARBA00015519"/>
    </source>
</evidence>
<evidence type="ECO:0000313" key="14">
    <source>
        <dbReference type="EMBL" id="KAK3865839.1"/>
    </source>
</evidence>
<keyword evidence="10" id="KW-0539">Nucleus</keyword>
<evidence type="ECO:0000256" key="12">
    <source>
        <dbReference type="ARBA" id="ARBA00045850"/>
    </source>
</evidence>
<dbReference type="PANTHER" id="PTHR22930:SF250">
    <property type="entry name" value="NUCLEASE HARBI1-LIKE PROTEIN"/>
    <property type="match status" value="1"/>
</dbReference>
<dbReference type="EMBL" id="JAWQEG010003517">
    <property type="protein sequence ID" value="KAK3865839.1"/>
    <property type="molecule type" value="Genomic_DNA"/>
</dbReference>
<dbReference type="InterPro" id="IPR045249">
    <property type="entry name" value="HARBI1-like"/>
</dbReference>
<evidence type="ECO:0000256" key="8">
    <source>
        <dbReference type="ARBA" id="ARBA00022723"/>
    </source>
</evidence>
<gene>
    <name evidence="14" type="ORF">Pcinc_028583</name>
</gene>
<feature type="domain" description="DDE Tnp4" evidence="13">
    <location>
        <begin position="144"/>
        <end position="295"/>
    </location>
</feature>
<accession>A0AAE1K739</accession>
<keyword evidence="7" id="KW-0540">Nuclease</keyword>
<keyword evidence="15" id="KW-1185">Reference proteome</keyword>
<keyword evidence="6" id="KW-0963">Cytoplasm</keyword>
<evidence type="ECO:0000256" key="3">
    <source>
        <dbReference type="ARBA" id="ARBA00004496"/>
    </source>
</evidence>
<dbReference type="InterPro" id="IPR026103">
    <property type="entry name" value="HARBI1_animal"/>
</dbReference>
<comment type="subcellular location">
    <subcellularLocation>
        <location evidence="3">Cytoplasm</location>
    </subcellularLocation>
    <subcellularLocation>
        <location evidence="2">Nucleus</location>
    </subcellularLocation>
</comment>
<evidence type="ECO:0000256" key="2">
    <source>
        <dbReference type="ARBA" id="ARBA00004123"/>
    </source>
</evidence>
<dbReference type="Pfam" id="PF13359">
    <property type="entry name" value="DDE_Tnp_4"/>
    <property type="match status" value="1"/>
</dbReference>
<keyword evidence="9" id="KW-0378">Hydrolase</keyword>
<comment type="similarity">
    <text evidence="4">Belongs to the HARBI1 family.</text>
</comment>
<dbReference type="PANTHER" id="PTHR22930">
    <property type="match status" value="1"/>
</dbReference>
<comment type="caution">
    <text evidence="14">The sequence shown here is derived from an EMBL/GenBank/DDBJ whole genome shotgun (WGS) entry which is preliminary data.</text>
</comment>
<name>A0AAE1K739_PETCI</name>